<comment type="caution">
    <text evidence="2">The sequence shown here is derived from an EMBL/GenBank/DDBJ whole genome shotgun (WGS) entry which is preliminary data.</text>
</comment>
<reference evidence="2 3" key="1">
    <citation type="submission" date="2020-09" db="EMBL/GenBank/DDBJ databases">
        <title>De no assembly of potato wild relative species, Solanum commersonii.</title>
        <authorList>
            <person name="Cho K."/>
        </authorList>
    </citation>
    <scope>NUCLEOTIDE SEQUENCE [LARGE SCALE GENOMIC DNA]</scope>
    <source>
        <strain evidence="2">LZ3.2</strain>
        <tissue evidence="2">Leaf</tissue>
    </source>
</reference>
<evidence type="ECO:0000313" key="3">
    <source>
        <dbReference type="Proteomes" id="UP000824120"/>
    </source>
</evidence>
<evidence type="ECO:0000313" key="2">
    <source>
        <dbReference type="EMBL" id="KAG5612290.1"/>
    </source>
</evidence>
<evidence type="ECO:0000256" key="1">
    <source>
        <dbReference type="SAM" id="SignalP"/>
    </source>
</evidence>
<feature type="chain" id="PRO_5039920718" evidence="1">
    <location>
        <begin position="20"/>
        <end position="90"/>
    </location>
</feature>
<feature type="signal peptide" evidence="1">
    <location>
        <begin position="1"/>
        <end position="19"/>
    </location>
</feature>
<organism evidence="2 3">
    <name type="scientific">Solanum commersonii</name>
    <name type="common">Commerson's wild potato</name>
    <name type="synonym">Commerson's nightshade</name>
    <dbReference type="NCBI Taxonomy" id="4109"/>
    <lineage>
        <taxon>Eukaryota</taxon>
        <taxon>Viridiplantae</taxon>
        <taxon>Streptophyta</taxon>
        <taxon>Embryophyta</taxon>
        <taxon>Tracheophyta</taxon>
        <taxon>Spermatophyta</taxon>
        <taxon>Magnoliopsida</taxon>
        <taxon>eudicotyledons</taxon>
        <taxon>Gunneridae</taxon>
        <taxon>Pentapetalae</taxon>
        <taxon>asterids</taxon>
        <taxon>lamiids</taxon>
        <taxon>Solanales</taxon>
        <taxon>Solanaceae</taxon>
        <taxon>Solanoideae</taxon>
        <taxon>Solaneae</taxon>
        <taxon>Solanum</taxon>
    </lineage>
</organism>
<sequence length="90" mass="10345">MVLVLLVFWAQICLWGGFSETLNATDLLTKESKIPLLYLLDIWLLLQRALKSTMHSNGMVNLVNKFFEMQQIDARRPLGYIHRAGQQVPS</sequence>
<dbReference type="OrthoDB" id="44015at2759"/>
<dbReference type="EMBL" id="JACXVP010000004">
    <property type="protein sequence ID" value="KAG5612290.1"/>
    <property type="molecule type" value="Genomic_DNA"/>
</dbReference>
<protein>
    <submittedName>
        <fullName evidence="2">Uncharacterized protein</fullName>
    </submittedName>
</protein>
<accession>A0A9J5ZHX5</accession>
<gene>
    <name evidence="2" type="ORF">H5410_023571</name>
</gene>
<keyword evidence="1" id="KW-0732">Signal</keyword>
<proteinExistence type="predicted"/>
<keyword evidence="3" id="KW-1185">Reference proteome</keyword>
<name>A0A9J5ZHX5_SOLCO</name>
<dbReference type="AlphaFoldDB" id="A0A9J5ZHX5"/>
<dbReference type="Proteomes" id="UP000824120">
    <property type="component" value="Chromosome 4"/>
</dbReference>